<evidence type="ECO:0000256" key="5">
    <source>
        <dbReference type="ARBA" id="ARBA00051811"/>
    </source>
</evidence>
<dbReference type="OrthoDB" id="9802264at2"/>
<keyword evidence="11" id="KW-1185">Reference proteome</keyword>
<protein>
    <recommendedName>
        <fullName evidence="8">Trimethylamine N-oxide transport system ATP-binding protein TmoW</fullName>
        <ecNumber evidence="7">7.6.2.9</ecNumber>
    </recommendedName>
</protein>
<evidence type="ECO:0000313" key="11">
    <source>
        <dbReference type="Proteomes" id="UP000240653"/>
    </source>
</evidence>
<dbReference type="PANTHER" id="PTHR43869">
    <property type="entry name" value="GLYCINE BETAINE/PROLINE BETAINE TRANSPORT SYSTEM ATP-BINDING PROTEIN PROV"/>
    <property type="match status" value="1"/>
</dbReference>
<dbReference type="PROSITE" id="PS50893">
    <property type="entry name" value="ABC_TRANSPORTER_2"/>
    <property type="match status" value="1"/>
</dbReference>
<sequence>MSSAPSLASPRQVKLACRDLWKLYGARPRDAMAAAMPLVEDKDRLRSELAGSGHVAAVAGASLEVHEAEIFVLMGLSGSGKSTLLRCLTRLIEPTSGKVLLDGEDLLAASRHRMVELRRHAMGMVFQNFGLLPHLTVLDNVAFPLRVQGIEASKRYARAREMIELVGLRGLEGHFPSQLSGGQQQRVGIARSLAVGPQIWFLDEPFSALDPLIRRQMQDEFIRLQKMLRKTIVFVTHDVQEAFRLADRIAIMRHGSIVQMGTPAEIALAPANAYIAEFLRDIPTLRVIKAADVMRPLAADTSPAHVVSGSAVLEEIVPLVLNGTPLVGVQDEAGAIVGQVTAAEIAELARQGRD</sequence>
<evidence type="ECO:0000256" key="2">
    <source>
        <dbReference type="ARBA" id="ARBA00022448"/>
    </source>
</evidence>
<dbReference type="InterPro" id="IPR003593">
    <property type="entry name" value="AAA+_ATPase"/>
</dbReference>
<dbReference type="Gene3D" id="3.40.50.300">
    <property type="entry name" value="P-loop containing nucleotide triphosphate hydrolases"/>
    <property type="match status" value="1"/>
</dbReference>
<name>A0A2P7S581_9HYPH</name>
<organism evidence="10 11">
    <name type="scientific">Pseudaminobacter soli</name>
    <name type="common">ex Li et al. 2025</name>
    <dbReference type="NCBI Taxonomy" id="1295366"/>
    <lineage>
        <taxon>Bacteria</taxon>
        <taxon>Pseudomonadati</taxon>
        <taxon>Pseudomonadota</taxon>
        <taxon>Alphaproteobacteria</taxon>
        <taxon>Hyphomicrobiales</taxon>
        <taxon>Phyllobacteriaceae</taxon>
        <taxon>Pseudaminobacter</taxon>
    </lineage>
</organism>
<feature type="domain" description="ABC transporter" evidence="9">
    <location>
        <begin position="39"/>
        <end position="279"/>
    </location>
</feature>
<evidence type="ECO:0000259" key="9">
    <source>
        <dbReference type="PROSITE" id="PS50893"/>
    </source>
</evidence>
<dbReference type="GO" id="GO:0005524">
    <property type="term" value="F:ATP binding"/>
    <property type="evidence" value="ECO:0007669"/>
    <property type="project" value="UniProtKB-KW"/>
</dbReference>
<dbReference type="SUPFAM" id="SSF52540">
    <property type="entry name" value="P-loop containing nucleoside triphosphate hydrolases"/>
    <property type="match status" value="1"/>
</dbReference>
<dbReference type="Pfam" id="PF00005">
    <property type="entry name" value="ABC_tran"/>
    <property type="match status" value="1"/>
</dbReference>
<dbReference type="GO" id="GO:0016887">
    <property type="term" value="F:ATP hydrolysis activity"/>
    <property type="evidence" value="ECO:0007669"/>
    <property type="project" value="InterPro"/>
</dbReference>
<dbReference type="FunFam" id="3.40.50.300:FF:000201">
    <property type="entry name" value="Glycine betaine/L-proline ABC transporter ATP-binding protein"/>
    <property type="match status" value="1"/>
</dbReference>
<dbReference type="PANTHER" id="PTHR43869:SF1">
    <property type="entry name" value="GLYCINE BETAINE_PROLINE BETAINE TRANSPORT SYSTEM ATP-BINDING PROTEIN PROV"/>
    <property type="match status" value="1"/>
</dbReference>
<dbReference type="EC" id="7.6.2.9" evidence="7"/>
<evidence type="ECO:0000256" key="8">
    <source>
        <dbReference type="ARBA" id="ARBA00068787"/>
    </source>
</evidence>
<evidence type="ECO:0000256" key="4">
    <source>
        <dbReference type="ARBA" id="ARBA00022840"/>
    </source>
</evidence>
<comment type="caution">
    <text evidence="10">The sequence shown here is derived from an EMBL/GenBank/DDBJ whole genome shotgun (WGS) entry which is preliminary data.</text>
</comment>
<dbReference type="Proteomes" id="UP000240653">
    <property type="component" value="Unassembled WGS sequence"/>
</dbReference>
<accession>A0A2P7S581</accession>
<comment type="catalytic activity">
    <reaction evidence="5">
        <text>a quaternary ammonium(out) + ATP + H2O = a quaternary ammonium(in) + ADP + phosphate + H(+)</text>
        <dbReference type="Rhea" id="RHEA:11036"/>
        <dbReference type="ChEBI" id="CHEBI:15377"/>
        <dbReference type="ChEBI" id="CHEBI:15378"/>
        <dbReference type="ChEBI" id="CHEBI:30616"/>
        <dbReference type="ChEBI" id="CHEBI:35267"/>
        <dbReference type="ChEBI" id="CHEBI:43474"/>
        <dbReference type="ChEBI" id="CHEBI:456216"/>
        <dbReference type="EC" id="7.6.2.9"/>
    </reaction>
    <physiologicalReaction direction="left-to-right" evidence="5">
        <dbReference type="Rhea" id="RHEA:11037"/>
    </physiologicalReaction>
</comment>
<reference evidence="10 11" key="1">
    <citation type="submission" date="2018-03" db="EMBL/GenBank/DDBJ databases">
        <title>The draft genome of Mesorhizobium soli JCM 19897.</title>
        <authorList>
            <person name="Li L."/>
            <person name="Liu L."/>
            <person name="Liang L."/>
            <person name="Wang T."/>
            <person name="Zhang X."/>
        </authorList>
    </citation>
    <scope>NUCLEOTIDE SEQUENCE [LARGE SCALE GENOMIC DNA]</scope>
    <source>
        <strain evidence="10 11">JCM 19897</strain>
    </source>
</reference>
<comment type="subunit">
    <text evidence="6">The complex is probably composed of two ATP-binding proteins (TmoW), two transmembrane proteins (TmoV) and a solute-binding protein (TmoX).</text>
</comment>
<keyword evidence="2" id="KW-0813">Transport</keyword>
<dbReference type="InterPro" id="IPR017871">
    <property type="entry name" value="ABC_transporter-like_CS"/>
</dbReference>
<evidence type="ECO:0000256" key="6">
    <source>
        <dbReference type="ARBA" id="ARBA00061968"/>
    </source>
</evidence>
<evidence type="ECO:0000313" key="10">
    <source>
        <dbReference type="EMBL" id="PSJ57623.1"/>
    </source>
</evidence>
<keyword evidence="4 10" id="KW-0067">ATP-binding</keyword>
<dbReference type="GO" id="GO:0006970">
    <property type="term" value="P:response to osmotic stress"/>
    <property type="evidence" value="ECO:0007669"/>
    <property type="project" value="UniProtKB-ARBA"/>
</dbReference>
<gene>
    <name evidence="10" type="ORF">C7I85_21930</name>
</gene>
<dbReference type="GO" id="GO:0015418">
    <property type="term" value="F:ABC-type quaternary ammonium compound transporting activity"/>
    <property type="evidence" value="ECO:0007669"/>
    <property type="project" value="UniProtKB-EC"/>
</dbReference>
<evidence type="ECO:0000256" key="3">
    <source>
        <dbReference type="ARBA" id="ARBA00022741"/>
    </source>
</evidence>
<dbReference type="AlphaFoldDB" id="A0A2P7S581"/>
<dbReference type="EMBL" id="PXYL01000013">
    <property type="protein sequence ID" value="PSJ57623.1"/>
    <property type="molecule type" value="Genomic_DNA"/>
</dbReference>
<comment type="similarity">
    <text evidence="1">Belongs to the ABC transporter superfamily.</text>
</comment>
<evidence type="ECO:0000256" key="1">
    <source>
        <dbReference type="ARBA" id="ARBA00005417"/>
    </source>
</evidence>
<dbReference type="InterPro" id="IPR051921">
    <property type="entry name" value="ABC_osmolyte_uptake_ATP-bind"/>
</dbReference>
<evidence type="ECO:0000256" key="7">
    <source>
        <dbReference type="ARBA" id="ARBA00066388"/>
    </source>
</evidence>
<dbReference type="SMART" id="SM00382">
    <property type="entry name" value="AAA"/>
    <property type="match status" value="1"/>
</dbReference>
<proteinExistence type="inferred from homology"/>
<dbReference type="InterPro" id="IPR027417">
    <property type="entry name" value="P-loop_NTPase"/>
</dbReference>
<dbReference type="PROSITE" id="PS00211">
    <property type="entry name" value="ABC_TRANSPORTER_1"/>
    <property type="match status" value="1"/>
</dbReference>
<dbReference type="InterPro" id="IPR003439">
    <property type="entry name" value="ABC_transporter-like_ATP-bd"/>
</dbReference>
<keyword evidence="3" id="KW-0547">Nucleotide-binding</keyword>